<proteinExistence type="predicted"/>
<keyword evidence="1" id="KW-0472">Membrane</keyword>
<dbReference type="OrthoDB" id="4734072at2"/>
<evidence type="ECO:0000313" key="3">
    <source>
        <dbReference type="Proteomes" id="UP000192772"/>
    </source>
</evidence>
<dbReference type="EMBL" id="MVHP01000019">
    <property type="protein sequence ID" value="ORA64438.1"/>
    <property type="molecule type" value="Genomic_DNA"/>
</dbReference>
<name>A0A1X0CWH7_9MYCO</name>
<dbReference type="RefSeq" id="WP_083043317.1">
    <property type="nucleotide sequence ID" value="NZ_MVHP01000019.1"/>
</dbReference>
<protein>
    <submittedName>
        <fullName evidence="2">Uncharacterized protein</fullName>
    </submittedName>
</protein>
<evidence type="ECO:0000313" key="2">
    <source>
        <dbReference type="EMBL" id="ORA64438.1"/>
    </source>
</evidence>
<dbReference type="Proteomes" id="UP000192772">
    <property type="component" value="Unassembled WGS sequence"/>
</dbReference>
<evidence type="ECO:0000256" key="1">
    <source>
        <dbReference type="SAM" id="Phobius"/>
    </source>
</evidence>
<dbReference type="STRING" id="81858.BST23_16860"/>
<comment type="caution">
    <text evidence="2">The sequence shown here is derived from an EMBL/GenBank/DDBJ whole genome shotgun (WGS) entry which is preliminary data.</text>
</comment>
<organism evidence="2 3">
    <name type="scientific">Mycolicibacterium elephantis</name>
    <dbReference type="NCBI Taxonomy" id="81858"/>
    <lineage>
        <taxon>Bacteria</taxon>
        <taxon>Bacillati</taxon>
        <taxon>Actinomycetota</taxon>
        <taxon>Actinomycetes</taxon>
        <taxon>Mycobacteriales</taxon>
        <taxon>Mycobacteriaceae</taxon>
        <taxon>Mycolicibacterium</taxon>
    </lineage>
</organism>
<keyword evidence="1" id="KW-1133">Transmembrane helix</keyword>
<feature type="transmembrane region" description="Helical" evidence="1">
    <location>
        <begin position="101"/>
        <end position="123"/>
    </location>
</feature>
<feature type="transmembrane region" description="Helical" evidence="1">
    <location>
        <begin position="70"/>
        <end position="95"/>
    </location>
</feature>
<feature type="transmembrane region" description="Helical" evidence="1">
    <location>
        <begin position="12"/>
        <end position="37"/>
    </location>
</feature>
<gene>
    <name evidence="2" type="ORF">BST23_16860</name>
</gene>
<keyword evidence="1" id="KW-0812">Transmembrane</keyword>
<accession>A0A1X0CWH7</accession>
<sequence length="133" mass="13680">MTALRVALAVHGLITLAGGVVLAVFPTAIPALVGITVERGDYLLVYLVAAAEFAVAVLSFGAARLTDRTALGLVIATLVVLHGTSGVLILVYLALTQVNAALVVATVARFAAVAVLLTVWRLSSAHQTYGTSR</sequence>
<dbReference type="AlphaFoldDB" id="A0A1X0CWH7"/>
<reference evidence="2 3" key="1">
    <citation type="submission" date="2017-02" db="EMBL/GenBank/DDBJ databases">
        <title>The new phylogeny of genus Mycobacterium.</title>
        <authorList>
            <person name="Tortoli E."/>
            <person name="Trovato A."/>
            <person name="Cirillo D.M."/>
        </authorList>
    </citation>
    <scope>NUCLEOTIDE SEQUENCE [LARGE SCALE GENOMIC DNA]</scope>
    <source>
        <strain evidence="2 3">FI-09383</strain>
    </source>
</reference>
<feature type="transmembrane region" description="Helical" evidence="1">
    <location>
        <begin position="43"/>
        <end position="63"/>
    </location>
</feature>